<reference evidence="5" key="1">
    <citation type="submission" date="2018-05" db="EMBL/GenBank/DDBJ databases">
        <authorList>
            <person name="Lanie J.A."/>
            <person name="Ng W.-L."/>
            <person name="Kazmierczak K.M."/>
            <person name="Andrzejewski T.M."/>
            <person name="Davidsen T.M."/>
            <person name="Wayne K.J."/>
            <person name="Tettelin H."/>
            <person name="Glass J.I."/>
            <person name="Rusch D."/>
            <person name="Podicherti R."/>
            <person name="Tsui H.-C.T."/>
            <person name="Winkler M.E."/>
        </authorList>
    </citation>
    <scope>NUCLEOTIDE SEQUENCE</scope>
</reference>
<dbReference type="Pfam" id="PF02775">
    <property type="entry name" value="TPP_enzyme_C"/>
    <property type="match status" value="1"/>
</dbReference>
<dbReference type="EMBL" id="UINC01129184">
    <property type="protein sequence ID" value="SVD09402.1"/>
    <property type="molecule type" value="Genomic_DNA"/>
</dbReference>
<dbReference type="InterPro" id="IPR029061">
    <property type="entry name" value="THDP-binding"/>
</dbReference>
<proteinExistence type="predicted"/>
<accession>A0A382SIM7</accession>
<dbReference type="SUPFAM" id="SSF52518">
    <property type="entry name" value="Thiamin diphosphate-binding fold (THDP-binding)"/>
    <property type="match status" value="1"/>
</dbReference>
<dbReference type="PANTHER" id="PTHR42818:SF1">
    <property type="entry name" value="SULFOPYRUVATE DECARBOXYLASE"/>
    <property type="match status" value="1"/>
</dbReference>
<evidence type="ECO:0000259" key="4">
    <source>
        <dbReference type="Pfam" id="PF02775"/>
    </source>
</evidence>
<evidence type="ECO:0000256" key="3">
    <source>
        <dbReference type="ARBA" id="ARBA00023239"/>
    </source>
</evidence>
<keyword evidence="3" id="KW-0456">Lyase</keyword>
<dbReference type="GO" id="GO:0016831">
    <property type="term" value="F:carboxy-lyase activity"/>
    <property type="evidence" value="ECO:0007669"/>
    <property type="project" value="UniProtKB-KW"/>
</dbReference>
<dbReference type="PROSITE" id="PS00187">
    <property type="entry name" value="TPP_ENZYMES"/>
    <property type="match status" value="1"/>
</dbReference>
<dbReference type="InterPro" id="IPR000399">
    <property type="entry name" value="TPP-bd_CS"/>
</dbReference>
<organism evidence="5">
    <name type="scientific">marine metagenome</name>
    <dbReference type="NCBI Taxonomy" id="408172"/>
    <lineage>
        <taxon>unclassified sequences</taxon>
        <taxon>metagenomes</taxon>
        <taxon>ecological metagenomes</taxon>
    </lineage>
</organism>
<feature type="non-terminal residue" evidence="5">
    <location>
        <position position="106"/>
    </location>
</feature>
<gene>
    <name evidence="5" type="ORF">METZ01_LOCUS362256</name>
</gene>
<sequence length="106" mass="11482">MNKVAKDDLVISTTGMISREIFSFSDRKNNFYMIGSMGLANSLAIGVAVSNPSKNVIVFDGDGSFLMNMGSVACAGYYRPKNLTHIVLDNYGYQSTGNQPSISDQI</sequence>
<dbReference type="InterPro" id="IPR051818">
    <property type="entry name" value="TPP_dependent_decarboxylase"/>
</dbReference>
<evidence type="ECO:0000256" key="2">
    <source>
        <dbReference type="ARBA" id="ARBA00023052"/>
    </source>
</evidence>
<dbReference type="GO" id="GO:0000287">
    <property type="term" value="F:magnesium ion binding"/>
    <property type="evidence" value="ECO:0007669"/>
    <property type="project" value="InterPro"/>
</dbReference>
<dbReference type="PANTHER" id="PTHR42818">
    <property type="entry name" value="SULFOPYRUVATE DECARBOXYLASE SUBUNIT ALPHA"/>
    <property type="match status" value="1"/>
</dbReference>
<protein>
    <recommendedName>
        <fullName evidence="4">Thiamine pyrophosphate enzyme TPP-binding domain-containing protein</fullName>
    </recommendedName>
</protein>
<keyword evidence="1" id="KW-0210">Decarboxylase</keyword>
<name>A0A382SIM7_9ZZZZ</name>
<feature type="domain" description="Thiamine pyrophosphate enzyme TPP-binding" evidence="4">
    <location>
        <begin position="28"/>
        <end position="101"/>
    </location>
</feature>
<evidence type="ECO:0000313" key="5">
    <source>
        <dbReference type="EMBL" id="SVD09402.1"/>
    </source>
</evidence>
<evidence type="ECO:0000256" key="1">
    <source>
        <dbReference type="ARBA" id="ARBA00022793"/>
    </source>
</evidence>
<dbReference type="InterPro" id="IPR011766">
    <property type="entry name" value="TPP_enzyme_TPP-bd"/>
</dbReference>
<dbReference type="GO" id="GO:0030976">
    <property type="term" value="F:thiamine pyrophosphate binding"/>
    <property type="evidence" value="ECO:0007669"/>
    <property type="project" value="InterPro"/>
</dbReference>
<keyword evidence="2" id="KW-0786">Thiamine pyrophosphate</keyword>
<dbReference type="Gene3D" id="3.40.50.970">
    <property type="match status" value="1"/>
</dbReference>
<dbReference type="AlphaFoldDB" id="A0A382SIM7"/>